<feature type="binding site" evidence="11">
    <location>
        <begin position="376"/>
        <end position="378"/>
    </location>
    <ligand>
        <name>L-phenylalanine</name>
        <dbReference type="ChEBI" id="CHEBI:58095"/>
    </ligand>
</feature>
<comment type="subunit">
    <text evidence="11">Tetramer of two alpha and two beta subunits.</text>
</comment>
<dbReference type="InterPro" id="IPR022917">
    <property type="entry name" value="Phe_tRNA_ligase_alpha_bac/arc"/>
</dbReference>
<protein>
    <recommendedName>
        <fullName evidence="11">Phenylalanine--tRNA ligase alpha subunit</fullName>
        <ecNumber evidence="11">6.1.1.20</ecNumber>
    </recommendedName>
    <alternativeName>
        <fullName evidence="11">Phenylalanyl-tRNA synthetase alpha subunit</fullName>
        <shortName evidence="11">PheRS</shortName>
    </alternativeName>
</protein>
<dbReference type="SUPFAM" id="SSF55681">
    <property type="entry name" value="Class II aaRS and biotin synthetases"/>
    <property type="match status" value="1"/>
</dbReference>
<dbReference type="Pfam" id="PF01409">
    <property type="entry name" value="tRNA-synt_2d"/>
    <property type="match status" value="1"/>
</dbReference>
<dbReference type="GO" id="GO:0000287">
    <property type="term" value="F:magnesium ion binding"/>
    <property type="evidence" value="ECO:0007669"/>
    <property type="project" value="UniProtKB-UniRule"/>
</dbReference>
<dbReference type="HAMAP" id="MF_00282">
    <property type="entry name" value="Phe_tRNA_synth_alpha2"/>
    <property type="match status" value="1"/>
</dbReference>
<dbReference type="InterPro" id="IPR045864">
    <property type="entry name" value="aa-tRNA-synth_II/BPL/LPL"/>
</dbReference>
<evidence type="ECO:0000256" key="9">
    <source>
        <dbReference type="ARBA" id="ARBA00022917"/>
    </source>
</evidence>
<evidence type="ECO:0000256" key="5">
    <source>
        <dbReference type="ARBA" id="ARBA00022723"/>
    </source>
</evidence>
<dbReference type="GO" id="GO:0000049">
    <property type="term" value="F:tRNA binding"/>
    <property type="evidence" value="ECO:0007669"/>
    <property type="project" value="InterPro"/>
</dbReference>
<keyword evidence="10 11" id="KW-0030">Aminoacyl-tRNA synthetase</keyword>
<organism evidence="13 14">
    <name type="scientific">Marine Group III euryarchaeote CG-Epi2</name>
    <dbReference type="NCBI Taxonomy" id="1888996"/>
    <lineage>
        <taxon>Archaea</taxon>
        <taxon>Methanobacteriati</taxon>
        <taxon>Thermoplasmatota</taxon>
        <taxon>Thermoplasmata</taxon>
        <taxon>Candidatus Thermoprofundales</taxon>
    </lineage>
</organism>
<feature type="binding site" evidence="11">
    <location>
        <position position="337"/>
    </location>
    <ligand>
        <name>L-phenylalanine</name>
        <dbReference type="ChEBI" id="CHEBI:58095"/>
    </ligand>
</feature>
<keyword evidence="5 11" id="KW-0479">Metal-binding</keyword>
<dbReference type="InterPro" id="IPR004529">
    <property type="entry name" value="Phe-tRNA-synth_IIc_asu"/>
</dbReference>
<evidence type="ECO:0000256" key="1">
    <source>
        <dbReference type="ARBA" id="ARBA00004496"/>
    </source>
</evidence>
<dbReference type="EMBL" id="MIYZ01000001">
    <property type="protein sequence ID" value="OIR23159.1"/>
    <property type="molecule type" value="Genomic_DNA"/>
</dbReference>
<feature type="binding site" evidence="11">
    <location>
        <position position="416"/>
    </location>
    <ligand>
        <name>L-phenylalanine</name>
        <dbReference type="ChEBI" id="CHEBI:58095"/>
    </ligand>
</feature>
<keyword evidence="8 11" id="KW-0460">Magnesium</keyword>
<keyword evidence="3 11" id="KW-0963">Cytoplasm</keyword>
<evidence type="ECO:0000256" key="8">
    <source>
        <dbReference type="ARBA" id="ARBA00022842"/>
    </source>
</evidence>
<evidence type="ECO:0000256" key="6">
    <source>
        <dbReference type="ARBA" id="ARBA00022741"/>
    </source>
</evidence>
<feature type="binding site" evidence="11">
    <location>
        <position position="440"/>
    </location>
    <ligand>
        <name>L-phenylalanine</name>
        <dbReference type="ChEBI" id="CHEBI:58095"/>
    </ligand>
</feature>
<feature type="binding site" evidence="11">
    <location>
        <position position="418"/>
    </location>
    <ligand>
        <name>Mg(2+)</name>
        <dbReference type="ChEBI" id="CHEBI:18420"/>
        <note>ligand shared with heterodimeric partner</note>
    </ligand>
</feature>
<evidence type="ECO:0000256" key="3">
    <source>
        <dbReference type="ARBA" id="ARBA00022490"/>
    </source>
</evidence>
<keyword evidence="9 11" id="KW-0648">Protein biosynthesis</keyword>
<dbReference type="AlphaFoldDB" id="A0A1J5TQF6"/>
<dbReference type="GO" id="GO:0005737">
    <property type="term" value="C:cytoplasm"/>
    <property type="evidence" value="ECO:0007669"/>
    <property type="project" value="UniProtKB-SubCell"/>
</dbReference>
<keyword evidence="4 11" id="KW-0436">Ligase</keyword>
<name>A0A1J5TQF6_9ARCH</name>
<evidence type="ECO:0000313" key="14">
    <source>
        <dbReference type="Proteomes" id="UP000183615"/>
    </source>
</evidence>
<dbReference type="PROSITE" id="PS50862">
    <property type="entry name" value="AA_TRNA_LIGASE_II"/>
    <property type="match status" value="1"/>
</dbReference>
<dbReference type="PANTHER" id="PTHR11538:SF40">
    <property type="entry name" value="PHENYLALANINE--TRNA LIGASE ALPHA SUBUNIT"/>
    <property type="match status" value="1"/>
</dbReference>
<sequence>MTNVDLSPNEIKLLKCLKNGTLSPFEASTQSGLGEKETMSAASWLRNKGLIDILEESKVYYFANEEGRKYAEQGLPERRAVEWLNQIGEAVIDELPLDDNEKKVVIGWLKRKNFANLEKTEEGLKLTPTGNLDQTPDEDLLVKLSRKQLLEDEMDKQDLSLLKGRQLLSTKEEISREFSLSEAGSNFDIDSISDDLIGDITPEMLQSGSWKDSKFQKYSHETNVEPSNISTLHPLTRFTEEIRSIFLQMGFTEIDGDYVESAFWNMDVLFIPQDHPARDLQDTFYLSEPASFIISDEELLSKVKSIHEDGGDTESVGWGSKWSRETAQQALLRTHTTVGTIRYLSNNPKPPVRVFSVGRVFRREALDATHLPEFTQVEGIIVEPNANFGMLIGVLKEFYHRMGFDDVRVRPAYFPYTEPSLEVEVRFGDKWLELGGAGIFRPEVTAPFGIDSPVLAWGLGLERLAMLRLGIKDIRMLYQSDLQWLKETV</sequence>
<evidence type="ECO:0000256" key="11">
    <source>
        <dbReference type="HAMAP-Rule" id="MF_00282"/>
    </source>
</evidence>
<keyword evidence="7 11" id="KW-0067">ATP-binding</keyword>
<comment type="cofactor">
    <cofactor evidence="11">
        <name>Mg(2+)</name>
        <dbReference type="ChEBI" id="CHEBI:18420"/>
    </cofactor>
    <text evidence="11">Binds 2 magnesium ions per tetramer.</text>
</comment>
<evidence type="ECO:0000256" key="7">
    <source>
        <dbReference type="ARBA" id="ARBA00022840"/>
    </source>
</evidence>
<comment type="catalytic activity">
    <reaction evidence="11">
        <text>tRNA(Phe) + L-phenylalanine + ATP = L-phenylalanyl-tRNA(Phe) + AMP + diphosphate + H(+)</text>
        <dbReference type="Rhea" id="RHEA:19413"/>
        <dbReference type="Rhea" id="RHEA-COMP:9668"/>
        <dbReference type="Rhea" id="RHEA-COMP:9699"/>
        <dbReference type="ChEBI" id="CHEBI:15378"/>
        <dbReference type="ChEBI" id="CHEBI:30616"/>
        <dbReference type="ChEBI" id="CHEBI:33019"/>
        <dbReference type="ChEBI" id="CHEBI:58095"/>
        <dbReference type="ChEBI" id="CHEBI:78442"/>
        <dbReference type="ChEBI" id="CHEBI:78531"/>
        <dbReference type="ChEBI" id="CHEBI:456215"/>
        <dbReference type="EC" id="6.1.1.20"/>
    </reaction>
</comment>
<dbReference type="Gene3D" id="1.10.10.2330">
    <property type="match status" value="1"/>
</dbReference>
<dbReference type="Gene3D" id="3.30.1370.240">
    <property type="match status" value="1"/>
</dbReference>
<comment type="subcellular location">
    <subcellularLocation>
        <location evidence="1 11">Cytoplasm</location>
    </subcellularLocation>
</comment>
<feature type="domain" description="Aminoacyl-transfer RNA synthetases class-II family profile" evidence="12">
    <location>
        <begin position="242"/>
        <end position="479"/>
    </location>
</feature>
<dbReference type="CDD" id="cd00496">
    <property type="entry name" value="PheRS_alpha_core"/>
    <property type="match status" value="1"/>
</dbReference>
<dbReference type="GO" id="GO:0004826">
    <property type="term" value="F:phenylalanine-tRNA ligase activity"/>
    <property type="evidence" value="ECO:0007669"/>
    <property type="project" value="UniProtKB-UniRule"/>
</dbReference>
<dbReference type="Gene3D" id="1.10.10.2320">
    <property type="match status" value="1"/>
</dbReference>
<evidence type="ECO:0000259" key="12">
    <source>
        <dbReference type="PROSITE" id="PS50862"/>
    </source>
</evidence>
<evidence type="ECO:0000313" key="13">
    <source>
        <dbReference type="EMBL" id="OIR23159.1"/>
    </source>
</evidence>
<dbReference type="Proteomes" id="UP000183615">
    <property type="component" value="Unassembled WGS sequence"/>
</dbReference>
<dbReference type="GO" id="GO:0006432">
    <property type="term" value="P:phenylalanyl-tRNA aminoacylation"/>
    <property type="evidence" value="ECO:0007669"/>
    <property type="project" value="UniProtKB-UniRule"/>
</dbReference>
<evidence type="ECO:0000256" key="2">
    <source>
        <dbReference type="ARBA" id="ARBA00006703"/>
    </source>
</evidence>
<dbReference type="PANTHER" id="PTHR11538">
    <property type="entry name" value="PHENYLALANYL-TRNA SYNTHETASE"/>
    <property type="match status" value="1"/>
</dbReference>
<keyword evidence="6 11" id="KW-0547">Nucleotide-binding</keyword>
<dbReference type="GO" id="GO:0005524">
    <property type="term" value="F:ATP binding"/>
    <property type="evidence" value="ECO:0007669"/>
    <property type="project" value="UniProtKB-UniRule"/>
</dbReference>
<dbReference type="InterPro" id="IPR006195">
    <property type="entry name" value="aa-tRNA-synth_II"/>
</dbReference>
<gene>
    <name evidence="11" type="primary">pheS</name>
    <name evidence="13" type="ORF">BET99_00430</name>
</gene>
<dbReference type="NCBIfam" id="NF003210">
    <property type="entry name" value="PRK04172.1"/>
    <property type="match status" value="1"/>
</dbReference>
<dbReference type="Gene3D" id="3.30.930.10">
    <property type="entry name" value="Bira Bifunctional Protein, Domain 2"/>
    <property type="match status" value="1"/>
</dbReference>
<dbReference type="EC" id="6.1.1.20" evidence="11"/>
<accession>A0A1J5TQF6</accession>
<reference evidence="13 14" key="1">
    <citation type="submission" date="2016-08" db="EMBL/GenBank/DDBJ databases">
        <title>New Insights into Marine Group III Euryarchaeota, from dark to light.</title>
        <authorList>
            <person name="Haro-Moreno J.M."/>
            <person name="Rodriguez-Valera F."/>
            <person name="Lopez-Garcia P."/>
            <person name="Moreira D."/>
            <person name="Martin-Cuadrado A.B."/>
        </authorList>
    </citation>
    <scope>NUCLEOTIDE SEQUENCE [LARGE SCALE GENOMIC DNA]</scope>
    <source>
        <strain evidence="13">CG-Epi2</strain>
    </source>
</reference>
<comment type="similarity">
    <text evidence="2 11">Belongs to the class-II aminoacyl-tRNA synthetase family. Phe-tRNA synthetase alpha subunit type 2 subfamily.</text>
</comment>
<evidence type="ECO:0000256" key="4">
    <source>
        <dbReference type="ARBA" id="ARBA00022598"/>
    </source>
</evidence>
<dbReference type="FunFam" id="3.30.930.10:FF:000095">
    <property type="entry name" value="Phenylalanine--tRNA ligase alpha subunit"/>
    <property type="match status" value="1"/>
</dbReference>
<dbReference type="InterPro" id="IPR002319">
    <property type="entry name" value="Phenylalanyl-tRNA_Synthase"/>
</dbReference>
<comment type="caution">
    <text evidence="13">The sequence shown here is derived from an EMBL/GenBank/DDBJ whole genome shotgun (WGS) entry which is preliminary data.</text>
</comment>
<proteinExistence type="inferred from homology"/>
<evidence type="ECO:0000256" key="10">
    <source>
        <dbReference type="ARBA" id="ARBA00023146"/>
    </source>
</evidence>
<dbReference type="NCBIfam" id="TIGR00468">
    <property type="entry name" value="pheS"/>
    <property type="match status" value="1"/>
</dbReference>